<gene>
    <name evidence="2" type="ORF">GZ78_16865</name>
</gene>
<dbReference type="SUPFAM" id="SSF54637">
    <property type="entry name" value="Thioesterase/thiol ester dehydrase-isomerase"/>
    <property type="match status" value="1"/>
</dbReference>
<name>A0A081NG73_9GAMM</name>
<comment type="caution">
    <text evidence="2">The sequence shown here is derived from an EMBL/GenBank/DDBJ whole genome shotgun (WGS) entry which is preliminary data.</text>
</comment>
<dbReference type="AlphaFoldDB" id="A0A081NG73"/>
<keyword evidence="3" id="KW-1185">Reference proteome</keyword>
<evidence type="ECO:0000259" key="1">
    <source>
        <dbReference type="Pfam" id="PF01575"/>
    </source>
</evidence>
<dbReference type="EMBL" id="JOKH01000003">
    <property type="protein sequence ID" value="KEQ17446.1"/>
    <property type="molecule type" value="Genomic_DNA"/>
</dbReference>
<feature type="domain" description="MaoC-like" evidence="1">
    <location>
        <begin position="53"/>
        <end position="133"/>
    </location>
</feature>
<dbReference type="InterPro" id="IPR002539">
    <property type="entry name" value="MaoC-like_dom"/>
</dbReference>
<proteinExistence type="predicted"/>
<protein>
    <recommendedName>
        <fullName evidence="1">MaoC-like domain-containing protein</fullName>
    </recommendedName>
</protein>
<dbReference type="CDD" id="cd03451">
    <property type="entry name" value="FkbR2"/>
    <property type="match status" value="1"/>
</dbReference>
<accession>A0A081NG73</accession>
<dbReference type="PANTHER" id="PTHR43664">
    <property type="entry name" value="MONOAMINE OXIDASE-RELATED"/>
    <property type="match status" value="1"/>
</dbReference>
<organism evidence="2 3">
    <name type="scientific">Endozoicomonas numazuensis</name>
    <dbReference type="NCBI Taxonomy" id="1137799"/>
    <lineage>
        <taxon>Bacteria</taxon>
        <taxon>Pseudomonadati</taxon>
        <taxon>Pseudomonadota</taxon>
        <taxon>Gammaproteobacteria</taxon>
        <taxon>Oceanospirillales</taxon>
        <taxon>Endozoicomonadaceae</taxon>
        <taxon>Endozoicomonas</taxon>
    </lineage>
</organism>
<dbReference type="STRING" id="1137799.GZ78_16865"/>
<dbReference type="Pfam" id="PF01575">
    <property type="entry name" value="MaoC_dehydratas"/>
    <property type="match status" value="1"/>
</dbReference>
<evidence type="ECO:0000313" key="3">
    <source>
        <dbReference type="Proteomes" id="UP000028073"/>
    </source>
</evidence>
<dbReference type="PANTHER" id="PTHR43664:SF1">
    <property type="entry name" value="BETA-METHYLMALYL-COA DEHYDRATASE"/>
    <property type="match status" value="1"/>
</dbReference>
<dbReference type="Proteomes" id="UP000028073">
    <property type="component" value="Unassembled WGS sequence"/>
</dbReference>
<reference evidence="2 3" key="1">
    <citation type="submission" date="2014-06" db="EMBL/GenBank/DDBJ databases">
        <title>Whole Genome Sequences of Three Symbiotic Endozoicomonas Bacteria.</title>
        <authorList>
            <person name="Neave M.J."/>
            <person name="Apprill A."/>
            <person name="Voolstra C.R."/>
        </authorList>
    </citation>
    <scope>NUCLEOTIDE SEQUENCE [LARGE SCALE GENOMIC DNA]</scope>
    <source>
        <strain evidence="2 3">DSM 25634</strain>
    </source>
</reference>
<sequence>MLIQKDENHFVEDGAMFYEDFVVGRVIESSHGRTIIESDCVSLTILLGIESQPHTNRDFAKKSEFGDLIVEHIVTFGMAVGIHSRLISGHAAANLEFDEIKALKPVKINDTIYVSSEVISARESKSRPKQGLVKVMLIIRNQHGDVVMTGTRTMLVWKRNAS</sequence>
<dbReference type="Gene3D" id="3.10.129.10">
    <property type="entry name" value="Hotdog Thioesterase"/>
    <property type="match status" value="1"/>
</dbReference>
<evidence type="ECO:0000313" key="2">
    <source>
        <dbReference type="EMBL" id="KEQ17446.1"/>
    </source>
</evidence>
<dbReference type="eggNOG" id="COG2030">
    <property type="taxonomic scope" value="Bacteria"/>
</dbReference>
<dbReference type="InterPro" id="IPR052342">
    <property type="entry name" value="MCH/BMMD"/>
</dbReference>
<dbReference type="InterPro" id="IPR029069">
    <property type="entry name" value="HotDog_dom_sf"/>
</dbReference>